<dbReference type="Gene3D" id="1.10.10.10">
    <property type="entry name" value="Winged helix-like DNA-binding domain superfamily/Winged helix DNA-binding domain"/>
    <property type="match status" value="1"/>
</dbReference>
<dbReference type="PANTHER" id="PTHR18964:SF149">
    <property type="entry name" value="BIFUNCTIONAL UDP-N-ACETYLGLUCOSAMINE 2-EPIMERASE_N-ACETYLMANNOSAMINE KINASE"/>
    <property type="match status" value="1"/>
</dbReference>
<dbReference type="RefSeq" id="WP_270109476.1">
    <property type="nucleotide sequence ID" value="NZ_JAPZVP010000005.1"/>
</dbReference>
<accession>A0A9X3P6B3</accession>
<dbReference type="Gene3D" id="3.30.420.40">
    <property type="match status" value="2"/>
</dbReference>
<reference evidence="2" key="1">
    <citation type="submission" date="2022-12" db="EMBL/GenBank/DDBJ databases">
        <title>Gycomyces niveus sp.nov.,a novel actinomycete isolated from soil in Shouguan.</title>
        <authorList>
            <person name="Yang X."/>
        </authorList>
    </citation>
    <scope>NUCLEOTIDE SEQUENCE</scope>
    <source>
        <strain evidence="2">NEAU-A15</strain>
    </source>
</reference>
<dbReference type="InterPro" id="IPR000600">
    <property type="entry name" value="ROK"/>
</dbReference>
<dbReference type="PANTHER" id="PTHR18964">
    <property type="entry name" value="ROK (REPRESSOR, ORF, KINASE) FAMILY"/>
    <property type="match status" value="1"/>
</dbReference>
<dbReference type="Pfam" id="PF00480">
    <property type="entry name" value="ROK"/>
    <property type="match status" value="1"/>
</dbReference>
<organism evidence="2 3">
    <name type="scientific">Glycomyces luteolus</name>
    <dbReference type="NCBI Taxonomy" id="2670330"/>
    <lineage>
        <taxon>Bacteria</taxon>
        <taxon>Bacillati</taxon>
        <taxon>Actinomycetota</taxon>
        <taxon>Actinomycetes</taxon>
        <taxon>Glycomycetales</taxon>
        <taxon>Glycomycetaceae</taxon>
        <taxon>Glycomyces</taxon>
    </lineage>
</organism>
<sequence>MPRVDENYAFPQKRANAAAVLDYAWDQAAFTASDAIAATGLTRSTVIALCDELVERGWLCELPNARAAGEYRKGRPARRYELRASAGAVVGVDAGQHCVTAAVADLRGRELARAHTEIDPDSAGQRLAVADATIANALEAAGMQEQAVLCVTVGVPAPTDLDGASPEGELEFWSRMNPGFAAHLRERSSEQGRERGRLIEVENDANLAALAEGALGAGAGASSYIALMTGERLGAGYVVDGHLVRGKRGAAGELRLLSLVEGVGSTHGISALLRTWALDLRASGALDDASPLMKTPKANLGAEAVFLAAESGDPAAVGLIDRMAERLARVCAVLGGLLDVERIVFSGAVAASLGGLLPRTAARLDDLTHPPAPDLVASPLGGGVVSIGAVVRALQIVRANAPVLEPLLPKREQTIPF</sequence>
<dbReference type="SUPFAM" id="SSF53067">
    <property type="entry name" value="Actin-like ATPase domain"/>
    <property type="match status" value="1"/>
</dbReference>
<dbReference type="EMBL" id="JAPZVP010000005">
    <property type="protein sequence ID" value="MDA1359628.1"/>
    <property type="molecule type" value="Genomic_DNA"/>
</dbReference>
<dbReference type="InterPro" id="IPR043129">
    <property type="entry name" value="ATPase_NBD"/>
</dbReference>
<dbReference type="InterPro" id="IPR036390">
    <property type="entry name" value="WH_DNA-bd_sf"/>
</dbReference>
<dbReference type="InterPro" id="IPR036388">
    <property type="entry name" value="WH-like_DNA-bd_sf"/>
</dbReference>
<gene>
    <name evidence="2" type="ORF">O1R50_08340</name>
</gene>
<evidence type="ECO:0000256" key="1">
    <source>
        <dbReference type="ARBA" id="ARBA00006479"/>
    </source>
</evidence>
<proteinExistence type="inferred from homology"/>
<comment type="caution">
    <text evidence="2">The sequence shown here is derived from an EMBL/GenBank/DDBJ whole genome shotgun (WGS) entry which is preliminary data.</text>
</comment>
<evidence type="ECO:0000313" key="3">
    <source>
        <dbReference type="Proteomes" id="UP001146067"/>
    </source>
</evidence>
<protein>
    <submittedName>
        <fullName evidence="2">ROK family protein</fullName>
    </submittedName>
</protein>
<dbReference type="AlphaFoldDB" id="A0A9X3P6B3"/>
<keyword evidence="3" id="KW-1185">Reference proteome</keyword>
<dbReference type="Proteomes" id="UP001146067">
    <property type="component" value="Unassembled WGS sequence"/>
</dbReference>
<name>A0A9X3P6B3_9ACTN</name>
<evidence type="ECO:0000313" key="2">
    <source>
        <dbReference type="EMBL" id="MDA1359628.1"/>
    </source>
</evidence>
<comment type="similarity">
    <text evidence="1">Belongs to the ROK (NagC/XylR) family.</text>
</comment>
<dbReference type="SUPFAM" id="SSF46785">
    <property type="entry name" value="Winged helix' DNA-binding domain"/>
    <property type="match status" value="1"/>
</dbReference>